<dbReference type="CDD" id="cd02619">
    <property type="entry name" value="Peptidase_C1"/>
    <property type="match status" value="1"/>
</dbReference>
<dbReference type="EMBL" id="MN739455">
    <property type="protein sequence ID" value="QHT05498.1"/>
    <property type="molecule type" value="Genomic_DNA"/>
</dbReference>
<dbReference type="InterPro" id="IPR025660">
    <property type="entry name" value="Pept_his_AS"/>
</dbReference>
<dbReference type="GO" id="GO:0006508">
    <property type="term" value="P:proteolysis"/>
    <property type="evidence" value="ECO:0007669"/>
    <property type="project" value="InterPro"/>
</dbReference>
<evidence type="ECO:0000256" key="1">
    <source>
        <dbReference type="SAM" id="MobiDB-lite"/>
    </source>
</evidence>
<feature type="domain" description="Peptidase C1A papain C-terminal" evidence="2">
    <location>
        <begin position="35"/>
        <end position="222"/>
    </location>
</feature>
<dbReference type="PROSITE" id="PS00639">
    <property type="entry name" value="THIOL_PROTEASE_HIS"/>
    <property type="match status" value="1"/>
</dbReference>
<dbReference type="InterPro" id="IPR038765">
    <property type="entry name" value="Papain-like_cys_pep_sf"/>
</dbReference>
<organism evidence="3">
    <name type="scientific">viral metagenome</name>
    <dbReference type="NCBI Taxonomy" id="1070528"/>
    <lineage>
        <taxon>unclassified sequences</taxon>
        <taxon>metagenomes</taxon>
        <taxon>organismal metagenomes</taxon>
    </lineage>
</organism>
<dbReference type="GO" id="GO:0008234">
    <property type="term" value="F:cysteine-type peptidase activity"/>
    <property type="evidence" value="ECO:0007669"/>
    <property type="project" value="InterPro"/>
</dbReference>
<feature type="compositionally biased region" description="Polar residues" evidence="1">
    <location>
        <begin position="320"/>
        <end position="344"/>
    </location>
</feature>
<dbReference type="AlphaFoldDB" id="A0A6C0CLL1"/>
<dbReference type="Pfam" id="PF00112">
    <property type="entry name" value="Peptidase_C1"/>
    <property type="match status" value="1"/>
</dbReference>
<dbReference type="SMART" id="SM00645">
    <property type="entry name" value="Pept_C1"/>
    <property type="match status" value="1"/>
</dbReference>
<proteinExistence type="predicted"/>
<name>A0A6C0CLL1_9ZZZZ</name>
<protein>
    <recommendedName>
        <fullName evidence="2">Peptidase C1A papain C-terminal domain-containing protein</fullName>
    </recommendedName>
</protein>
<dbReference type="SUPFAM" id="SSF54001">
    <property type="entry name" value="Cysteine proteinases"/>
    <property type="match status" value="1"/>
</dbReference>
<accession>A0A6C0CLL1</accession>
<evidence type="ECO:0000313" key="3">
    <source>
        <dbReference type="EMBL" id="QHT05498.1"/>
    </source>
</evidence>
<dbReference type="InterPro" id="IPR000668">
    <property type="entry name" value="Peptidase_C1A_C"/>
</dbReference>
<feature type="region of interest" description="Disordered" evidence="1">
    <location>
        <begin position="293"/>
        <end position="344"/>
    </location>
</feature>
<dbReference type="Gene3D" id="3.90.70.10">
    <property type="entry name" value="Cysteine proteinases"/>
    <property type="match status" value="1"/>
</dbReference>
<evidence type="ECO:0000259" key="2">
    <source>
        <dbReference type="SMART" id="SM00645"/>
    </source>
</evidence>
<sequence>MIQNSTEATFFNITPSPRDDRDFNIDVIFEDSYRYPHLLDWSKYLKEVQNQGVQGSSLAHAATSILEWKERKLNKRELHFSAQFLYNNRNDNKDTLVCGRDMMKLLLSKGCCLQSKCPYGKKYTKTTEAMIKNAEKYKIKRYARVNTMSGLKCALSVFGPCLITFPVYNHTSSMWKQHTEEQKLGGHAMAVVGYSLNGFILRNSWGKHWENNGLCMYPYEDWGLHFEVWCVGDVESFETWKDYNESNLKKFARKYLLPRENPIKTLVKPFKESMLTLFLDDPKELYRYKQTLDEEEVSNNSSQSGNDMAVNMEPGEDNVSYENTFRNSTQSVNNESNTMSKRLSGYGSTIKNSFSYGGNNEDDE</sequence>
<reference evidence="3" key="1">
    <citation type="journal article" date="2020" name="Nature">
        <title>Giant virus diversity and host interactions through global metagenomics.</title>
        <authorList>
            <person name="Schulz F."/>
            <person name="Roux S."/>
            <person name="Paez-Espino D."/>
            <person name="Jungbluth S."/>
            <person name="Walsh D.A."/>
            <person name="Denef V.J."/>
            <person name="McMahon K.D."/>
            <person name="Konstantinidis K.T."/>
            <person name="Eloe-Fadrosh E.A."/>
            <person name="Kyrpides N.C."/>
            <person name="Woyke T."/>
        </authorList>
    </citation>
    <scope>NUCLEOTIDE SEQUENCE</scope>
    <source>
        <strain evidence="3">GVMAG-M-3300021375-17</strain>
    </source>
</reference>